<sequence length="97" mass="10627">MRNQSLCSSAKSAGSLTRCTFRSFTDSAIDETNKLGESEIHALDRALAALSADPGMGDPIPNSDPEIRWYDDDVENVIVIYYVTVLRSVIVIAYVEA</sequence>
<keyword evidence="3" id="KW-1185">Reference proteome</keyword>
<keyword evidence="1" id="KW-0812">Transmembrane</keyword>
<evidence type="ECO:0000313" key="2">
    <source>
        <dbReference type="EMBL" id="GGY10731.1"/>
    </source>
</evidence>
<dbReference type="AlphaFoldDB" id="A0A918U967"/>
<keyword evidence="1" id="KW-1133">Transmembrane helix</keyword>
<gene>
    <name evidence="2" type="ORF">GCM10010358_74070</name>
</gene>
<organism evidence="2 3">
    <name type="scientific">Streptomyces minutiscleroticus</name>
    <dbReference type="NCBI Taxonomy" id="68238"/>
    <lineage>
        <taxon>Bacteria</taxon>
        <taxon>Bacillati</taxon>
        <taxon>Actinomycetota</taxon>
        <taxon>Actinomycetes</taxon>
        <taxon>Kitasatosporales</taxon>
        <taxon>Streptomycetaceae</taxon>
        <taxon>Streptomyces</taxon>
    </lineage>
</organism>
<proteinExistence type="predicted"/>
<keyword evidence="1" id="KW-0472">Membrane</keyword>
<name>A0A918U967_9ACTN</name>
<reference evidence="2" key="1">
    <citation type="journal article" date="2014" name="Int. J. Syst. Evol. Microbiol.">
        <title>Complete genome sequence of Corynebacterium casei LMG S-19264T (=DSM 44701T), isolated from a smear-ripened cheese.</title>
        <authorList>
            <consortium name="US DOE Joint Genome Institute (JGI-PGF)"/>
            <person name="Walter F."/>
            <person name="Albersmeier A."/>
            <person name="Kalinowski J."/>
            <person name="Ruckert C."/>
        </authorList>
    </citation>
    <scope>NUCLEOTIDE SEQUENCE</scope>
    <source>
        <strain evidence="2">JCM 4790</strain>
    </source>
</reference>
<evidence type="ECO:0000256" key="1">
    <source>
        <dbReference type="SAM" id="Phobius"/>
    </source>
</evidence>
<reference evidence="2" key="2">
    <citation type="submission" date="2020-09" db="EMBL/GenBank/DDBJ databases">
        <authorList>
            <person name="Sun Q."/>
            <person name="Ohkuma M."/>
        </authorList>
    </citation>
    <scope>NUCLEOTIDE SEQUENCE</scope>
    <source>
        <strain evidence="2">JCM 4790</strain>
    </source>
</reference>
<feature type="transmembrane region" description="Helical" evidence="1">
    <location>
        <begin position="78"/>
        <end position="95"/>
    </location>
</feature>
<protein>
    <submittedName>
        <fullName evidence="2">Uncharacterized protein</fullName>
    </submittedName>
</protein>
<dbReference type="EMBL" id="BMVU01000074">
    <property type="protein sequence ID" value="GGY10731.1"/>
    <property type="molecule type" value="Genomic_DNA"/>
</dbReference>
<dbReference type="Proteomes" id="UP000619244">
    <property type="component" value="Unassembled WGS sequence"/>
</dbReference>
<accession>A0A918U967</accession>
<comment type="caution">
    <text evidence="2">The sequence shown here is derived from an EMBL/GenBank/DDBJ whole genome shotgun (WGS) entry which is preliminary data.</text>
</comment>
<evidence type="ECO:0000313" key="3">
    <source>
        <dbReference type="Proteomes" id="UP000619244"/>
    </source>
</evidence>